<organism evidence="1 2">
    <name type="scientific">Smallanthus sonchifolius</name>
    <dbReference type="NCBI Taxonomy" id="185202"/>
    <lineage>
        <taxon>Eukaryota</taxon>
        <taxon>Viridiplantae</taxon>
        <taxon>Streptophyta</taxon>
        <taxon>Embryophyta</taxon>
        <taxon>Tracheophyta</taxon>
        <taxon>Spermatophyta</taxon>
        <taxon>Magnoliopsida</taxon>
        <taxon>eudicotyledons</taxon>
        <taxon>Gunneridae</taxon>
        <taxon>Pentapetalae</taxon>
        <taxon>asterids</taxon>
        <taxon>campanulids</taxon>
        <taxon>Asterales</taxon>
        <taxon>Asteraceae</taxon>
        <taxon>Asteroideae</taxon>
        <taxon>Heliantheae alliance</taxon>
        <taxon>Millerieae</taxon>
        <taxon>Smallanthus</taxon>
    </lineage>
</organism>
<evidence type="ECO:0000313" key="1">
    <source>
        <dbReference type="EMBL" id="KAI3785730.1"/>
    </source>
</evidence>
<keyword evidence="2" id="KW-1185">Reference proteome</keyword>
<reference evidence="1 2" key="2">
    <citation type="journal article" date="2022" name="Mol. Ecol. Resour.">
        <title>The genomes of chicory, endive, great burdock and yacon provide insights into Asteraceae paleo-polyploidization history and plant inulin production.</title>
        <authorList>
            <person name="Fan W."/>
            <person name="Wang S."/>
            <person name="Wang H."/>
            <person name="Wang A."/>
            <person name="Jiang F."/>
            <person name="Liu H."/>
            <person name="Zhao H."/>
            <person name="Xu D."/>
            <person name="Zhang Y."/>
        </authorList>
    </citation>
    <scope>NUCLEOTIDE SEQUENCE [LARGE SCALE GENOMIC DNA]</scope>
    <source>
        <strain evidence="2">cv. Yunnan</strain>
        <tissue evidence="1">Leaves</tissue>
    </source>
</reference>
<dbReference type="Proteomes" id="UP001056120">
    <property type="component" value="Linkage Group LG14"/>
</dbReference>
<name>A0ACB9GQH1_9ASTR</name>
<comment type="caution">
    <text evidence="1">The sequence shown here is derived from an EMBL/GenBank/DDBJ whole genome shotgun (WGS) entry which is preliminary data.</text>
</comment>
<proteinExistence type="predicted"/>
<accession>A0ACB9GQH1</accession>
<gene>
    <name evidence="1" type="ORF">L1987_44855</name>
</gene>
<dbReference type="EMBL" id="CM042031">
    <property type="protein sequence ID" value="KAI3785730.1"/>
    <property type="molecule type" value="Genomic_DNA"/>
</dbReference>
<reference evidence="2" key="1">
    <citation type="journal article" date="2022" name="Mol. Ecol. Resour.">
        <title>The genomes of chicory, endive, great burdock and yacon provide insights into Asteraceae palaeo-polyploidization history and plant inulin production.</title>
        <authorList>
            <person name="Fan W."/>
            <person name="Wang S."/>
            <person name="Wang H."/>
            <person name="Wang A."/>
            <person name="Jiang F."/>
            <person name="Liu H."/>
            <person name="Zhao H."/>
            <person name="Xu D."/>
            <person name="Zhang Y."/>
        </authorList>
    </citation>
    <scope>NUCLEOTIDE SEQUENCE [LARGE SCALE GENOMIC DNA]</scope>
    <source>
        <strain evidence="2">cv. Yunnan</strain>
    </source>
</reference>
<evidence type="ECO:0000313" key="2">
    <source>
        <dbReference type="Proteomes" id="UP001056120"/>
    </source>
</evidence>
<sequence>MMAMTCKDGKGAITDTGKYVRYTPEQVEALERLYHECPKPTSLRRQQLIRECPILTGDHYLESLVNFVDKQTVNRRDACSEIESASTDPPDTYVTQSRIRPSTAVTQRSYASLLDAVWSIEVLELRGCDLSASAARGLLELRHTPEKIICLNSNEFSDRFQDFESDVGVTLEEGVDSDEHCRPCC</sequence>
<protein>
    <submittedName>
        <fullName evidence="1">Uncharacterized protein</fullName>
    </submittedName>
</protein>